<keyword evidence="1 3" id="KW-0853">WD repeat</keyword>
<gene>
    <name evidence="4" type="ORF">FAZ15_11490</name>
</gene>
<proteinExistence type="predicted"/>
<name>A0A4U0P090_9SPHI</name>
<dbReference type="SMART" id="SM00320">
    <property type="entry name" value="WD40"/>
    <property type="match status" value="7"/>
</dbReference>
<organism evidence="4 5">
    <name type="scientific">Sphingobacterium olei</name>
    <dbReference type="NCBI Taxonomy" id="2571155"/>
    <lineage>
        <taxon>Bacteria</taxon>
        <taxon>Pseudomonadati</taxon>
        <taxon>Bacteroidota</taxon>
        <taxon>Sphingobacteriia</taxon>
        <taxon>Sphingobacteriales</taxon>
        <taxon>Sphingobacteriaceae</taxon>
        <taxon>Sphingobacterium</taxon>
    </lineage>
</organism>
<dbReference type="Gene3D" id="2.130.10.10">
    <property type="entry name" value="YVTN repeat-like/Quinoprotein amine dehydrogenase"/>
    <property type="match status" value="2"/>
</dbReference>
<dbReference type="PANTHER" id="PTHR19848:SF8">
    <property type="entry name" value="F-BOX AND WD REPEAT DOMAIN CONTAINING 7"/>
    <property type="match status" value="1"/>
</dbReference>
<dbReference type="InterPro" id="IPR020472">
    <property type="entry name" value="WD40_PAC1"/>
</dbReference>
<evidence type="ECO:0000313" key="4">
    <source>
        <dbReference type="EMBL" id="TJZ60611.1"/>
    </source>
</evidence>
<dbReference type="OrthoDB" id="933690at2"/>
<dbReference type="Pfam" id="PF00400">
    <property type="entry name" value="WD40"/>
    <property type="match status" value="3"/>
</dbReference>
<dbReference type="SUPFAM" id="SSF50978">
    <property type="entry name" value="WD40 repeat-like"/>
    <property type="match status" value="1"/>
</dbReference>
<dbReference type="EMBL" id="SUME01000004">
    <property type="protein sequence ID" value="TJZ60611.1"/>
    <property type="molecule type" value="Genomic_DNA"/>
</dbReference>
<dbReference type="RefSeq" id="WP_136901458.1">
    <property type="nucleotide sequence ID" value="NZ_SUME01000004.1"/>
</dbReference>
<accession>A0A4U0P090</accession>
<dbReference type="InterPro" id="IPR036322">
    <property type="entry name" value="WD40_repeat_dom_sf"/>
</dbReference>
<evidence type="ECO:0000256" key="2">
    <source>
        <dbReference type="ARBA" id="ARBA00022737"/>
    </source>
</evidence>
<feature type="repeat" description="WD" evidence="3">
    <location>
        <begin position="264"/>
        <end position="298"/>
    </location>
</feature>
<comment type="caution">
    <text evidence="4">The sequence shown here is derived from an EMBL/GenBank/DDBJ whole genome shotgun (WGS) entry which is preliminary data.</text>
</comment>
<dbReference type="PROSITE" id="PS50294">
    <property type="entry name" value="WD_REPEATS_REGION"/>
    <property type="match status" value="2"/>
</dbReference>
<evidence type="ECO:0000313" key="5">
    <source>
        <dbReference type="Proteomes" id="UP000306808"/>
    </source>
</evidence>
<evidence type="ECO:0000256" key="1">
    <source>
        <dbReference type="ARBA" id="ARBA00022574"/>
    </source>
</evidence>
<dbReference type="PRINTS" id="PR00320">
    <property type="entry name" value="GPROTEINBRPT"/>
</dbReference>
<dbReference type="PANTHER" id="PTHR19848">
    <property type="entry name" value="WD40 REPEAT PROTEIN"/>
    <property type="match status" value="1"/>
</dbReference>
<evidence type="ECO:0000256" key="3">
    <source>
        <dbReference type="PROSITE-ProRule" id="PRU00221"/>
    </source>
</evidence>
<keyword evidence="2" id="KW-0677">Repeat</keyword>
<feature type="repeat" description="WD" evidence="3">
    <location>
        <begin position="10"/>
        <end position="51"/>
    </location>
</feature>
<sequence length="298" mass="33511">MSELLLKGTLAGHQNPIFALEGIPGKSLLFSGGNDKGVVEWDLEEMKFKRILCAVPASVYTLYHIPDTNYLAIGMRNGEIYIVDFTKQELMAKLKVEAGAVFCVKSLRGKQELIATGEEGKAYVWDLRNFELLYCFSVSKTTVRTFSILDDESRIAFGDKDGVIYIVDSLDYHRIEKRQVHEGGITSLAYFKQDLYSGGRDAKLFQLNAQLETINQIIPHMFTVYGIATLAPFSHLVTVSRDKTIKVWNTALNLLKNVSKDRGYDSHMLSINSVYFDNITQELATAGDDKLIKIWSVS</sequence>
<dbReference type="InterPro" id="IPR001680">
    <property type="entry name" value="WD40_rpt"/>
</dbReference>
<dbReference type="PROSITE" id="PS50082">
    <property type="entry name" value="WD_REPEATS_2"/>
    <property type="match status" value="3"/>
</dbReference>
<dbReference type="Proteomes" id="UP000306808">
    <property type="component" value="Unassembled WGS sequence"/>
</dbReference>
<dbReference type="InterPro" id="IPR015943">
    <property type="entry name" value="WD40/YVTN_repeat-like_dom_sf"/>
</dbReference>
<feature type="repeat" description="WD" evidence="3">
    <location>
        <begin position="217"/>
        <end position="249"/>
    </location>
</feature>
<dbReference type="AlphaFoldDB" id="A0A4U0P090"/>
<keyword evidence="5" id="KW-1185">Reference proteome</keyword>
<reference evidence="4 5" key="1">
    <citation type="submission" date="2019-04" db="EMBL/GenBank/DDBJ databases">
        <title>Sphingobacterium olei sp. nov., isolated from oil-contaminated soil.</title>
        <authorList>
            <person name="Liu B."/>
        </authorList>
    </citation>
    <scope>NUCLEOTIDE SEQUENCE [LARGE SCALE GENOMIC DNA]</scope>
    <source>
        <strain evidence="4 5">HAL-9</strain>
    </source>
</reference>
<protein>
    <submittedName>
        <fullName evidence="4">WD40 repeat domain-containing protein</fullName>
    </submittedName>
</protein>